<organism evidence="1">
    <name type="scientific">Medicago truncatula</name>
    <name type="common">Barrel medic</name>
    <name type="synonym">Medicago tribuloides</name>
    <dbReference type="NCBI Taxonomy" id="3880"/>
    <lineage>
        <taxon>Eukaryota</taxon>
        <taxon>Viridiplantae</taxon>
        <taxon>Streptophyta</taxon>
        <taxon>Embryophyta</taxon>
        <taxon>Tracheophyta</taxon>
        <taxon>Spermatophyta</taxon>
        <taxon>Magnoliopsida</taxon>
        <taxon>eudicotyledons</taxon>
        <taxon>Gunneridae</taxon>
        <taxon>Pentapetalae</taxon>
        <taxon>rosids</taxon>
        <taxon>fabids</taxon>
        <taxon>Fabales</taxon>
        <taxon>Fabaceae</taxon>
        <taxon>Papilionoideae</taxon>
        <taxon>50 kb inversion clade</taxon>
        <taxon>NPAAA clade</taxon>
        <taxon>Hologalegina</taxon>
        <taxon>IRL clade</taxon>
        <taxon>Trifolieae</taxon>
        <taxon>Medicago</taxon>
    </lineage>
</organism>
<dbReference type="EMBL" id="BT135943">
    <property type="protein sequence ID" value="AFK35738.1"/>
    <property type="molecule type" value="mRNA"/>
</dbReference>
<reference evidence="1" key="1">
    <citation type="submission" date="2012-05" db="EMBL/GenBank/DDBJ databases">
        <authorList>
            <person name="Krishnakumar V."/>
            <person name="Cheung F."/>
            <person name="Xiao Y."/>
            <person name="Chan A."/>
            <person name="Moskal W.A."/>
            <person name="Town C.D."/>
        </authorList>
    </citation>
    <scope>NUCLEOTIDE SEQUENCE</scope>
</reference>
<accession>I3S646</accession>
<protein>
    <submittedName>
        <fullName evidence="1">Uncharacterized protein</fullName>
    </submittedName>
</protein>
<sequence length="44" mass="5067">MGSCRVFHRPIMSPQPCSSAKVSNQLNERNPMESFEVQTLLEMR</sequence>
<name>I3S646_MEDTR</name>
<dbReference type="AlphaFoldDB" id="I3S646"/>
<evidence type="ECO:0000313" key="1">
    <source>
        <dbReference type="EMBL" id="AFK35738.1"/>
    </source>
</evidence>
<proteinExistence type="evidence at transcript level"/>